<sequence length="239" mass="26351">MTIGTAKSASYEDDLRARIVADPGLVLDDPQIMRALVKASESAMGGNVVDLRGMAMERQEARLARLEETHRAVIAAAYENMSSTNQVHRAIMALLEPDVFEKFLQVLDQEVTTILRVDCLRMVLESGDAERETGVEQMSGVLRVVEPGFVASYMAHGRSQPPRQIVLRQTLPPTPRLYGARLGDMRSEAVLRLDLGAGRMAGMLTMACADPLVFKPGQGTDLLAFFAGVFERSMRRWLS</sequence>
<dbReference type="Gene3D" id="3.30.450.40">
    <property type="match status" value="1"/>
</dbReference>
<organism evidence="1 2">
    <name type="scientific">Roseicitreum antarcticum</name>
    <dbReference type="NCBI Taxonomy" id="564137"/>
    <lineage>
        <taxon>Bacteria</taxon>
        <taxon>Pseudomonadati</taxon>
        <taxon>Pseudomonadota</taxon>
        <taxon>Alphaproteobacteria</taxon>
        <taxon>Rhodobacterales</taxon>
        <taxon>Paracoccaceae</taxon>
        <taxon>Roseicitreum</taxon>
    </lineage>
</organism>
<reference evidence="1 2" key="1">
    <citation type="submission" date="2016-10" db="EMBL/GenBank/DDBJ databases">
        <authorList>
            <person name="de Groot N.N."/>
        </authorList>
    </citation>
    <scope>NUCLEOTIDE SEQUENCE [LARGE SCALE GENOMIC DNA]</scope>
    <source>
        <strain evidence="1 2">CGMCC 1.8894</strain>
    </source>
</reference>
<dbReference type="STRING" id="564137.SAMN04488238_10766"/>
<dbReference type="AlphaFoldDB" id="A0A1H3ANA7"/>
<accession>A0A1H3ANA7</accession>
<dbReference type="Proteomes" id="UP000198539">
    <property type="component" value="Unassembled WGS sequence"/>
</dbReference>
<evidence type="ECO:0008006" key="3">
    <source>
        <dbReference type="Google" id="ProtNLM"/>
    </source>
</evidence>
<evidence type="ECO:0000313" key="2">
    <source>
        <dbReference type="Proteomes" id="UP000198539"/>
    </source>
</evidence>
<protein>
    <recommendedName>
        <fullName evidence="3">DUF484 family protein</fullName>
    </recommendedName>
</protein>
<proteinExistence type="predicted"/>
<dbReference type="Pfam" id="PF04340">
    <property type="entry name" value="DUF484"/>
    <property type="match status" value="1"/>
</dbReference>
<dbReference type="InterPro" id="IPR029016">
    <property type="entry name" value="GAF-like_dom_sf"/>
</dbReference>
<dbReference type="EMBL" id="FNOM01000007">
    <property type="protein sequence ID" value="SDX31085.1"/>
    <property type="molecule type" value="Genomic_DNA"/>
</dbReference>
<gene>
    <name evidence="1" type="ORF">SAMN04488238_10766</name>
</gene>
<name>A0A1H3ANA7_9RHOB</name>
<dbReference type="InterPro" id="IPR007435">
    <property type="entry name" value="DUF484"/>
</dbReference>
<evidence type="ECO:0000313" key="1">
    <source>
        <dbReference type="EMBL" id="SDX31085.1"/>
    </source>
</evidence>
<dbReference type="OrthoDB" id="7200179at2"/>
<dbReference type="RefSeq" id="WP_092890126.1">
    <property type="nucleotide sequence ID" value="NZ_CP061498.1"/>
</dbReference>
<keyword evidence="2" id="KW-1185">Reference proteome</keyword>